<evidence type="ECO:0000256" key="3">
    <source>
        <dbReference type="ARBA" id="ARBA00022692"/>
    </source>
</evidence>
<comment type="subcellular location">
    <subcellularLocation>
        <location evidence="1">Cell membrane</location>
        <topology evidence="1">Multi-pass membrane protein</topology>
    </subcellularLocation>
</comment>
<feature type="transmembrane region" description="Helical" evidence="6">
    <location>
        <begin position="280"/>
        <end position="302"/>
    </location>
</feature>
<dbReference type="PANTHER" id="PTHR30250">
    <property type="entry name" value="PST FAMILY PREDICTED COLANIC ACID TRANSPORTER"/>
    <property type="match status" value="1"/>
</dbReference>
<dbReference type="PANTHER" id="PTHR30250:SF11">
    <property type="entry name" value="O-ANTIGEN TRANSPORTER-RELATED"/>
    <property type="match status" value="1"/>
</dbReference>
<feature type="transmembrane region" description="Helical" evidence="6">
    <location>
        <begin position="322"/>
        <end position="340"/>
    </location>
</feature>
<feature type="transmembrane region" description="Helical" evidence="6">
    <location>
        <begin position="208"/>
        <end position="227"/>
    </location>
</feature>
<organism evidence="7 8">
    <name type="scientific">Bavariicoccus seileri</name>
    <dbReference type="NCBI Taxonomy" id="549685"/>
    <lineage>
        <taxon>Bacteria</taxon>
        <taxon>Bacillati</taxon>
        <taxon>Bacillota</taxon>
        <taxon>Bacilli</taxon>
        <taxon>Lactobacillales</taxon>
        <taxon>Enterococcaceae</taxon>
        <taxon>Bavariicoccus</taxon>
    </lineage>
</organism>
<keyword evidence="3 6" id="KW-0812">Transmembrane</keyword>
<keyword evidence="4 6" id="KW-1133">Transmembrane helix</keyword>
<feature type="transmembrane region" description="Helical" evidence="6">
    <location>
        <begin position="352"/>
        <end position="375"/>
    </location>
</feature>
<feature type="transmembrane region" description="Helical" evidence="6">
    <location>
        <begin position="84"/>
        <end position="106"/>
    </location>
</feature>
<proteinExistence type="predicted"/>
<dbReference type="Proteomes" id="UP000262195">
    <property type="component" value="Unassembled WGS sequence"/>
</dbReference>
<sequence length="479" mass="53319">MKTVKNYLYNVAYQVFVIIVPLITVPYISRVLGKTAVGINAYTNSIVTYFVLFGSIGVALYGNRTIAYRRNDPKALTKAFWEITLLRLLTIIVSTVFYMIYVFFIAKEYQDVLLAQSIMLLAAAFDISWLFMGLEDFKKTVVRNMIVKLASLVLIFTFVKTRNDLILFVIVTAGSQFLGNLTFWPYLRKTLVRVTVTELNLWQHFMPSIYLFIPEIATQVYLVLNKTMLGKWYSVDSAGFFDNSDKIVRVLLAVVTATGTVMLPRVASTFAAGNFEKVKSYLNVTFDFVSIISFPLSFGIIAVADNFSLLYFGPGFAGIEDILKVLPLVIIFISWSNAIGKQYLLPTNQMKPYTASVVGGAFVNVMLNIMVIATFGPVGAAVASVIAEGVVTSIQLYAVRQALDLKRLFKNTWKYLVAAGTMGIVAYYVGTLRAGVIGLVMQVIVGVIVYGLLILLLKPTILKVVLNFIKTRRISEDGL</sequence>
<feature type="transmembrane region" description="Helical" evidence="6">
    <location>
        <begin position="381"/>
        <end position="400"/>
    </location>
</feature>
<evidence type="ECO:0000256" key="2">
    <source>
        <dbReference type="ARBA" id="ARBA00022475"/>
    </source>
</evidence>
<feature type="transmembrane region" description="Helical" evidence="6">
    <location>
        <begin position="141"/>
        <end position="159"/>
    </location>
</feature>
<feature type="transmembrane region" description="Helical" evidence="6">
    <location>
        <begin position="41"/>
        <end position="63"/>
    </location>
</feature>
<keyword evidence="2" id="KW-1003">Cell membrane</keyword>
<evidence type="ECO:0000256" key="6">
    <source>
        <dbReference type="SAM" id="Phobius"/>
    </source>
</evidence>
<evidence type="ECO:0000313" key="8">
    <source>
        <dbReference type="Proteomes" id="UP000262195"/>
    </source>
</evidence>
<dbReference type="GO" id="GO:0005886">
    <property type="term" value="C:plasma membrane"/>
    <property type="evidence" value="ECO:0007669"/>
    <property type="project" value="UniProtKB-SubCell"/>
</dbReference>
<gene>
    <name evidence="7" type="ORF">DIW15_03320</name>
</gene>
<evidence type="ECO:0000256" key="1">
    <source>
        <dbReference type="ARBA" id="ARBA00004651"/>
    </source>
</evidence>
<evidence type="ECO:0000256" key="5">
    <source>
        <dbReference type="ARBA" id="ARBA00023136"/>
    </source>
</evidence>
<feature type="transmembrane region" description="Helical" evidence="6">
    <location>
        <begin position="412"/>
        <end position="430"/>
    </location>
</feature>
<dbReference type="CDD" id="cd13128">
    <property type="entry name" value="MATE_Wzx_like"/>
    <property type="match status" value="1"/>
</dbReference>
<protein>
    <submittedName>
        <fullName evidence="7">Flippase</fullName>
    </submittedName>
</protein>
<feature type="transmembrane region" description="Helical" evidence="6">
    <location>
        <begin position="436"/>
        <end position="457"/>
    </location>
</feature>
<evidence type="ECO:0000313" key="7">
    <source>
        <dbReference type="EMBL" id="HCS93726.1"/>
    </source>
</evidence>
<accession>A0A3D4S519</accession>
<keyword evidence="5 6" id="KW-0472">Membrane</keyword>
<dbReference type="InterPro" id="IPR002797">
    <property type="entry name" value="Polysacc_synth"/>
</dbReference>
<dbReference type="STRING" id="1121105.GCA_000421665_01295"/>
<evidence type="ECO:0000256" key="4">
    <source>
        <dbReference type="ARBA" id="ARBA00022989"/>
    </source>
</evidence>
<feature type="transmembrane region" description="Helical" evidence="6">
    <location>
        <begin position="112"/>
        <end position="134"/>
    </location>
</feature>
<dbReference type="InterPro" id="IPR050833">
    <property type="entry name" value="Poly_Biosynth_Transport"/>
</dbReference>
<reference evidence="7 8" key="1">
    <citation type="journal article" date="2018" name="Nat. Biotechnol.">
        <title>A standardized bacterial taxonomy based on genome phylogeny substantially revises the tree of life.</title>
        <authorList>
            <person name="Parks D.H."/>
            <person name="Chuvochina M."/>
            <person name="Waite D.W."/>
            <person name="Rinke C."/>
            <person name="Skarshewski A."/>
            <person name="Chaumeil P.A."/>
            <person name="Hugenholtz P."/>
        </authorList>
    </citation>
    <scope>NUCLEOTIDE SEQUENCE [LARGE SCALE GENOMIC DNA]</scope>
    <source>
        <strain evidence="7">UBA11306</strain>
    </source>
</reference>
<feature type="transmembrane region" description="Helical" evidence="6">
    <location>
        <begin position="7"/>
        <end position="29"/>
    </location>
</feature>
<name>A0A3D4S519_9ENTE</name>
<comment type="caution">
    <text evidence="7">The sequence shown here is derived from an EMBL/GenBank/DDBJ whole genome shotgun (WGS) entry which is preliminary data.</text>
</comment>
<dbReference type="Pfam" id="PF01943">
    <property type="entry name" value="Polysacc_synt"/>
    <property type="match status" value="1"/>
</dbReference>
<feature type="transmembrane region" description="Helical" evidence="6">
    <location>
        <begin position="165"/>
        <end position="187"/>
    </location>
</feature>
<dbReference type="EMBL" id="DQHO01000020">
    <property type="protein sequence ID" value="HCS93726.1"/>
    <property type="molecule type" value="Genomic_DNA"/>
</dbReference>
<dbReference type="AlphaFoldDB" id="A0A3D4S519"/>